<reference evidence="2" key="1">
    <citation type="submission" date="2022-05" db="EMBL/GenBank/DDBJ databases">
        <authorList>
            <person name="Pankratov T."/>
        </authorList>
    </citation>
    <scope>NUCLEOTIDE SEQUENCE</scope>
    <source>
        <strain evidence="2">BP6-180914</strain>
    </source>
</reference>
<dbReference type="Proteomes" id="UP001165667">
    <property type="component" value="Unassembled WGS sequence"/>
</dbReference>
<protein>
    <submittedName>
        <fullName evidence="2">Uncharacterized protein</fullName>
    </submittedName>
</protein>
<proteinExistence type="predicted"/>
<organism evidence="2 3">
    <name type="scientific">Lichenifustis flavocetrariae</name>
    <dbReference type="NCBI Taxonomy" id="2949735"/>
    <lineage>
        <taxon>Bacteria</taxon>
        <taxon>Pseudomonadati</taxon>
        <taxon>Pseudomonadota</taxon>
        <taxon>Alphaproteobacteria</taxon>
        <taxon>Hyphomicrobiales</taxon>
        <taxon>Lichenihabitantaceae</taxon>
        <taxon>Lichenifustis</taxon>
    </lineage>
</organism>
<gene>
    <name evidence="2" type="ORF">M8523_18720</name>
</gene>
<dbReference type="AlphaFoldDB" id="A0AA41YZF3"/>
<dbReference type="RefSeq" id="WP_282586432.1">
    <property type="nucleotide sequence ID" value="NZ_JAMOIM010000013.1"/>
</dbReference>
<dbReference type="EMBL" id="JAMOIM010000013">
    <property type="protein sequence ID" value="MCW6510057.1"/>
    <property type="molecule type" value="Genomic_DNA"/>
</dbReference>
<comment type="caution">
    <text evidence="2">The sequence shown here is derived from an EMBL/GenBank/DDBJ whole genome shotgun (WGS) entry which is preliminary data.</text>
</comment>
<feature type="region of interest" description="Disordered" evidence="1">
    <location>
        <begin position="67"/>
        <end position="101"/>
    </location>
</feature>
<evidence type="ECO:0000256" key="1">
    <source>
        <dbReference type="SAM" id="MobiDB-lite"/>
    </source>
</evidence>
<evidence type="ECO:0000313" key="2">
    <source>
        <dbReference type="EMBL" id="MCW6510057.1"/>
    </source>
</evidence>
<name>A0AA41YZF3_9HYPH</name>
<evidence type="ECO:0000313" key="3">
    <source>
        <dbReference type="Proteomes" id="UP001165667"/>
    </source>
</evidence>
<keyword evidence="3" id="KW-1185">Reference proteome</keyword>
<sequence length="101" mass="11066">MNSQEISCTVDGRIFTGTFEVVGHGEVGAVSVQLDGDAISARTGSIPPEIVARTLLGELVREKLMNNERPQAKRKDLGLNTDHMQYRYGPQLERSGTGTRH</sequence>
<feature type="compositionally biased region" description="Basic and acidic residues" evidence="1">
    <location>
        <begin position="67"/>
        <end position="77"/>
    </location>
</feature>
<accession>A0AA41YZF3</accession>